<reference evidence="2" key="1">
    <citation type="submission" date="2016-05" db="EMBL/GenBank/DDBJ databases">
        <title>Polynucleobacter sp. QLW-P1FAT50C-4 genome.</title>
        <authorList>
            <person name="Hahn M.W."/>
        </authorList>
    </citation>
    <scope>NUCLEOTIDE SEQUENCE [LARGE SCALE GENOMIC DNA]</scope>
    <source>
        <strain evidence="2">QLW-P1FAT50C-4</strain>
    </source>
</reference>
<dbReference type="Gene3D" id="3.40.50.300">
    <property type="entry name" value="P-loop containing nucleotide triphosphate hydrolases"/>
    <property type="match status" value="1"/>
</dbReference>
<dbReference type="EMBL" id="CP015922">
    <property type="protein sequence ID" value="ANI99816.1"/>
    <property type="molecule type" value="Genomic_DNA"/>
</dbReference>
<dbReference type="Proteomes" id="UP000078463">
    <property type="component" value="Chromosome"/>
</dbReference>
<evidence type="ECO:0000313" key="2">
    <source>
        <dbReference type="Proteomes" id="UP000078463"/>
    </source>
</evidence>
<dbReference type="RefSeq" id="WP_068948824.1">
    <property type="nucleotide sequence ID" value="NZ_CP015922.1"/>
</dbReference>
<accession>A0A191UFY4</accession>
<dbReference type="InterPro" id="IPR027417">
    <property type="entry name" value="P-loop_NTPase"/>
</dbReference>
<dbReference type="KEGG" id="pwu:A8O14_06870"/>
<sequence>MICKLSPSAPRLILFAGHAGTGKSTLAKKALPLIIEKTGEDFFFLDKDTVYGAYSAHVMELTTQNPNDRDSPYYLDNLRDWEYQGLLDIAKENLSLGVNVILVGPFSKEIQSGRMFNPEALGIASQTRISIAWIDLEENEARMRMQKRGDPRDEWKLAHWDQYAKRRIDPPDHLSIKRFDNHSFEAARFEKLIDELIK</sequence>
<gene>
    <name evidence="1" type="ORF">A8O14_06870</name>
</gene>
<dbReference type="STRING" id="1743168.A8O14_06870"/>
<protein>
    <submittedName>
        <fullName evidence="1">ATPase</fullName>
    </submittedName>
</protein>
<name>A0A191UFY4_9BURK</name>
<dbReference type="AlphaFoldDB" id="A0A191UFY4"/>
<dbReference type="SUPFAM" id="SSF52540">
    <property type="entry name" value="P-loop containing nucleoside triphosphate hydrolases"/>
    <property type="match status" value="1"/>
</dbReference>
<evidence type="ECO:0000313" key="1">
    <source>
        <dbReference type="EMBL" id="ANI99816.1"/>
    </source>
</evidence>
<dbReference type="OrthoDB" id="198115at2"/>
<keyword evidence="2" id="KW-1185">Reference proteome</keyword>
<proteinExistence type="predicted"/>
<organism evidence="1 2">
    <name type="scientific">Polynucleobacter wuianus</name>
    <dbReference type="NCBI Taxonomy" id="1743168"/>
    <lineage>
        <taxon>Bacteria</taxon>
        <taxon>Pseudomonadati</taxon>
        <taxon>Pseudomonadota</taxon>
        <taxon>Betaproteobacteria</taxon>
        <taxon>Burkholderiales</taxon>
        <taxon>Burkholderiaceae</taxon>
        <taxon>Polynucleobacter</taxon>
    </lineage>
</organism>
<dbReference type="Pfam" id="PF13671">
    <property type="entry name" value="AAA_33"/>
    <property type="match status" value="1"/>
</dbReference>